<keyword evidence="1" id="KW-0472">Membrane</keyword>
<proteinExistence type="predicted"/>
<protein>
    <submittedName>
        <fullName evidence="2">Uncharacterized protein</fullName>
    </submittedName>
</protein>
<gene>
    <name evidence="2" type="ORF">FD16_GL000444</name>
</gene>
<evidence type="ECO:0000256" key="1">
    <source>
        <dbReference type="SAM" id="Phobius"/>
    </source>
</evidence>
<dbReference type="eggNOG" id="ENOG5030AJV">
    <property type="taxonomic scope" value="Bacteria"/>
</dbReference>
<keyword evidence="1" id="KW-1133">Transmembrane helix</keyword>
<sequence length="93" mass="9807">MRKGALTMSSLLLPIAMTQGAKLGIGVGVLIFVLLFIKLIIGFIKFCFRHPIIFILLLVCGGLGLAFNVMLAGVIIVAVLGGGIVAFIFGNFN</sequence>
<keyword evidence="1" id="KW-0812">Transmembrane</keyword>
<name>A0A0R1W322_9LACO</name>
<accession>A0A0R1W322</accession>
<keyword evidence="3" id="KW-1185">Reference proteome</keyword>
<feature type="transmembrane region" description="Helical" evidence="1">
    <location>
        <begin position="55"/>
        <end position="88"/>
    </location>
</feature>
<dbReference type="Proteomes" id="UP000051820">
    <property type="component" value="Unassembled WGS sequence"/>
</dbReference>
<dbReference type="AlphaFoldDB" id="A0A0R1W322"/>
<dbReference type="EMBL" id="AZGF01000013">
    <property type="protein sequence ID" value="KRM11903.1"/>
    <property type="molecule type" value="Genomic_DNA"/>
</dbReference>
<comment type="caution">
    <text evidence="2">The sequence shown here is derived from an EMBL/GenBank/DDBJ whole genome shotgun (WGS) entry which is preliminary data.</text>
</comment>
<organism evidence="2 3">
    <name type="scientific">Paucilactobacillus suebicus DSM 5007 = KCTC 3549</name>
    <dbReference type="NCBI Taxonomy" id="1423807"/>
    <lineage>
        <taxon>Bacteria</taxon>
        <taxon>Bacillati</taxon>
        <taxon>Bacillota</taxon>
        <taxon>Bacilli</taxon>
        <taxon>Lactobacillales</taxon>
        <taxon>Lactobacillaceae</taxon>
        <taxon>Paucilactobacillus</taxon>
    </lineage>
</organism>
<dbReference type="STRING" id="1423807.FD16_GL000444"/>
<evidence type="ECO:0000313" key="2">
    <source>
        <dbReference type="EMBL" id="KRM11903.1"/>
    </source>
</evidence>
<evidence type="ECO:0000313" key="3">
    <source>
        <dbReference type="Proteomes" id="UP000051820"/>
    </source>
</evidence>
<dbReference type="PATRIC" id="fig|1423807.3.peg.451"/>
<reference evidence="2 3" key="1">
    <citation type="journal article" date="2015" name="Genome Announc.">
        <title>Expanding the biotechnology potential of lactobacilli through comparative genomics of 213 strains and associated genera.</title>
        <authorList>
            <person name="Sun Z."/>
            <person name="Harris H.M."/>
            <person name="McCann A."/>
            <person name="Guo C."/>
            <person name="Argimon S."/>
            <person name="Zhang W."/>
            <person name="Yang X."/>
            <person name="Jeffery I.B."/>
            <person name="Cooney J.C."/>
            <person name="Kagawa T.F."/>
            <person name="Liu W."/>
            <person name="Song Y."/>
            <person name="Salvetti E."/>
            <person name="Wrobel A."/>
            <person name="Rasinkangas P."/>
            <person name="Parkhill J."/>
            <person name="Rea M.C."/>
            <person name="O'Sullivan O."/>
            <person name="Ritari J."/>
            <person name="Douillard F.P."/>
            <person name="Paul Ross R."/>
            <person name="Yang R."/>
            <person name="Briner A.E."/>
            <person name="Felis G.E."/>
            <person name="de Vos W.M."/>
            <person name="Barrangou R."/>
            <person name="Klaenhammer T.R."/>
            <person name="Caufield P.W."/>
            <person name="Cui Y."/>
            <person name="Zhang H."/>
            <person name="O'Toole P.W."/>
        </authorList>
    </citation>
    <scope>NUCLEOTIDE SEQUENCE [LARGE SCALE GENOMIC DNA]</scope>
    <source>
        <strain evidence="2 3">DSM 5007</strain>
    </source>
</reference>